<dbReference type="Proteomes" id="UP000541444">
    <property type="component" value="Unassembled WGS sequence"/>
</dbReference>
<comment type="caution">
    <text evidence="1">The sequence shown here is derived from an EMBL/GenBank/DDBJ whole genome shotgun (WGS) entry which is preliminary data.</text>
</comment>
<organism evidence="1 2">
    <name type="scientific">Kingdonia uniflora</name>
    <dbReference type="NCBI Taxonomy" id="39325"/>
    <lineage>
        <taxon>Eukaryota</taxon>
        <taxon>Viridiplantae</taxon>
        <taxon>Streptophyta</taxon>
        <taxon>Embryophyta</taxon>
        <taxon>Tracheophyta</taxon>
        <taxon>Spermatophyta</taxon>
        <taxon>Magnoliopsida</taxon>
        <taxon>Ranunculales</taxon>
        <taxon>Circaeasteraceae</taxon>
        <taxon>Kingdonia</taxon>
    </lineage>
</organism>
<evidence type="ECO:0000313" key="1">
    <source>
        <dbReference type="EMBL" id="KAF6169654.1"/>
    </source>
</evidence>
<gene>
    <name evidence="1" type="ORF">GIB67_004046</name>
</gene>
<sequence>MSYMLFSLGYVNDGKVLVFNKVGPNFRCDGLYLYCFEAMDWGAIETKEVNKFHFLHFNSLTVMKKNRYNDVMQQCNTIQAEEVVKLLYIGAKDISSFDLNECKSKKFMVLQEPLSALVAEYQSGNLSC</sequence>
<dbReference type="EMBL" id="JACGCM010000628">
    <property type="protein sequence ID" value="KAF6169654.1"/>
    <property type="molecule type" value="Genomic_DNA"/>
</dbReference>
<name>A0A7J7NRR1_9MAGN</name>
<accession>A0A7J7NRR1</accession>
<reference evidence="1 2" key="1">
    <citation type="journal article" date="2020" name="IScience">
        <title>Genome Sequencing of the Endangered Kingdonia uniflora (Circaeasteraceae, Ranunculales) Reveals Potential Mechanisms of Evolutionary Specialization.</title>
        <authorList>
            <person name="Sun Y."/>
            <person name="Deng T."/>
            <person name="Zhang A."/>
            <person name="Moore M.J."/>
            <person name="Landis J.B."/>
            <person name="Lin N."/>
            <person name="Zhang H."/>
            <person name="Zhang X."/>
            <person name="Huang J."/>
            <person name="Zhang X."/>
            <person name="Sun H."/>
            <person name="Wang H."/>
        </authorList>
    </citation>
    <scope>NUCLEOTIDE SEQUENCE [LARGE SCALE GENOMIC DNA]</scope>
    <source>
        <strain evidence="1">TB1705</strain>
        <tissue evidence="1">Leaf</tissue>
    </source>
</reference>
<dbReference type="AlphaFoldDB" id="A0A7J7NRR1"/>
<proteinExistence type="predicted"/>
<protein>
    <submittedName>
        <fullName evidence="1">Uncharacterized protein</fullName>
    </submittedName>
</protein>
<keyword evidence="2" id="KW-1185">Reference proteome</keyword>
<evidence type="ECO:0000313" key="2">
    <source>
        <dbReference type="Proteomes" id="UP000541444"/>
    </source>
</evidence>